<organism evidence="1 2">
    <name type="scientific">Trifolium medium</name>
    <dbReference type="NCBI Taxonomy" id="97028"/>
    <lineage>
        <taxon>Eukaryota</taxon>
        <taxon>Viridiplantae</taxon>
        <taxon>Streptophyta</taxon>
        <taxon>Embryophyta</taxon>
        <taxon>Tracheophyta</taxon>
        <taxon>Spermatophyta</taxon>
        <taxon>Magnoliopsida</taxon>
        <taxon>eudicotyledons</taxon>
        <taxon>Gunneridae</taxon>
        <taxon>Pentapetalae</taxon>
        <taxon>rosids</taxon>
        <taxon>fabids</taxon>
        <taxon>Fabales</taxon>
        <taxon>Fabaceae</taxon>
        <taxon>Papilionoideae</taxon>
        <taxon>50 kb inversion clade</taxon>
        <taxon>NPAAA clade</taxon>
        <taxon>Hologalegina</taxon>
        <taxon>IRL clade</taxon>
        <taxon>Trifolieae</taxon>
        <taxon>Trifolium</taxon>
    </lineage>
</organism>
<sequence>DDDYVEMFDLDKDLDTSVTIGQVLPLPPVNNEVLKQQVSAPDVDEWVNSLVAVDNEPFEQMHADYVEMLDLDQYLDTSVTVGST</sequence>
<proteinExistence type="predicted"/>
<feature type="non-terminal residue" evidence="1">
    <location>
        <position position="84"/>
    </location>
</feature>
<protein>
    <submittedName>
        <fullName evidence="1">Uncharacterized protein</fullName>
    </submittedName>
</protein>
<accession>A0A392U0Q3</accession>
<dbReference type="Proteomes" id="UP000265520">
    <property type="component" value="Unassembled WGS sequence"/>
</dbReference>
<comment type="caution">
    <text evidence="1">The sequence shown here is derived from an EMBL/GenBank/DDBJ whole genome shotgun (WGS) entry which is preliminary data.</text>
</comment>
<evidence type="ECO:0000313" key="2">
    <source>
        <dbReference type="Proteomes" id="UP000265520"/>
    </source>
</evidence>
<dbReference type="AlphaFoldDB" id="A0A392U0Q3"/>
<reference evidence="1 2" key="1">
    <citation type="journal article" date="2018" name="Front. Plant Sci.">
        <title>Red Clover (Trifolium pratense) and Zigzag Clover (T. medium) - A Picture of Genomic Similarities and Differences.</title>
        <authorList>
            <person name="Dluhosova J."/>
            <person name="Istvanek J."/>
            <person name="Nedelnik J."/>
            <person name="Repkova J."/>
        </authorList>
    </citation>
    <scope>NUCLEOTIDE SEQUENCE [LARGE SCALE GENOMIC DNA]</scope>
    <source>
        <strain evidence="2">cv. 10/8</strain>
        <tissue evidence="1">Leaf</tissue>
    </source>
</reference>
<name>A0A392U0Q3_9FABA</name>
<evidence type="ECO:0000313" key="1">
    <source>
        <dbReference type="EMBL" id="MCI66678.1"/>
    </source>
</evidence>
<keyword evidence="2" id="KW-1185">Reference proteome</keyword>
<dbReference type="EMBL" id="LXQA010700050">
    <property type="protein sequence ID" value="MCI66678.1"/>
    <property type="molecule type" value="Genomic_DNA"/>
</dbReference>
<feature type="non-terminal residue" evidence="1">
    <location>
        <position position="1"/>
    </location>
</feature>